<evidence type="ECO:0000259" key="1">
    <source>
        <dbReference type="Pfam" id="PF13304"/>
    </source>
</evidence>
<dbReference type="CDD" id="cd00267">
    <property type="entry name" value="ABC_ATPase"/>
    <property type="match status" value="2"/>
</dbReference>
<dbReference type="RefSeq" id="WP_169365430.1">
    <property type="nucleotide sequence ID" value="NZ_JAAVJL010000003.1"/>
</dbReference>
<evidence type="ECO:0000313" key="3">
    <source>
        <dbReference type="Proteomes" id="UP000738376"/>
    </source>
</evidence>
<protein>
    <submittedName>
        <fullName evidence="2">AAA family ATPase</fullName>
    </submittedName>
</protein>
<dbReference type="PIRSF" id="PIRSF029347">
    <property type="entry name" value="RecF"/>
    <property type="match status" value="1"/>
</dbReference>
<sequence>MNIKCISEVTAQRYKNLDLEQGLKLSEGLNIFIGSNGSGKSNFITLLNFLKESISGNAFLDSNGASRFIQAISNLGDSRILNARYLLPEKVNLSFSFVTENTNNKLKLNLSILCSDKIFPYISEESLLQVSDLHGSAFYYHFPYQSNDYGAIFEPQDNSHYAKSKIVQTKEISLSIIPSLLENIENPPNLKPLYSVCRQIINLVADWQFYSANNMNLKEIRNAEPEIGSPEKYLNPDCENLALVLDNLIQESIDFEDQLNVIMRDIVPQTKRIRPIRTGRTRISIEWHLQNTKRPLYLDEMSDGTVRMLCWAIILNSPNLPSLIVIDEPEVGLHVQWLSYLAEWIKNAAARTQVIITTHSPDLLDKFTDRLENVHVFEASNPEQTLFHVKTLSKERLQDRLDEGWELGDLYRVGEPEVGGWAL</sequence>
<dbReference type="PANTHER" id="PTHR40396:SF1">
    <property type="entry name" value="ATPASE AAA-TYPE CORE DOMAIN-CONTAINING PROTEIN"/>
    <property type="match status" value="1"/>
</dbReference>
<feature type="domain" description="ATPase AAA-type core" evidence="1">
    <location>
        <begin position="29"/>
        <end position="365"/>
    </location>
</feature>
<dbReference type="SUPFAM" id="SSF52540">
    <property type="entry name" value="P-loop containing nucleoside triphosphate hydrolases"/>
    <property type="match status" value="1"/>
</dbReference>
<reference evidence="2 3" key="1">
    <citation type="submission" date="2020-03" db="EMBL/GenBank/DDBJ databases">
        <title>Draft Genome Sequence of 2-Methylisoborneol Producing Pseudanabaena yagii Strain GIHE-NHR1 Isolated from North Han River in South Korea.</title>
        <authorList>
            <person name="Jeong J."/>
        </authorList>
    </citation>
    <scope>NUCLEOTIDE SEQUENCE [LARGE SCALE GENOMIC DNA]</scope>
    <source>
        <strain evidence="2 3">GIHE-NHR1</strain>
    </source>
</reference>
<dbReference type="PANTHER" id="PTHR40396">
    <property type="entry name" value="ATPASE-LIKE PROTEIN"/>
    <property type="match status" value="1"/>
</dbReference>
<organism evidence="2 3">
    <name type="scientific">Pseudanabaena yagii GIHE-NHR1</name>
    <dbReference type="NCBI Taxonomy" id="2722753"/>
    <lineage>
        <taxon>Bacteria</taxon>
        <taxon>Bacillati</taxon>
        <taxon>Cyanobacteriota</taxon>
        <taxon>Cyanophyceae</taxon>
        <taxon>Pseudanabaenales</taxon>
        <taxon>Pseudanabaenaceae</taxon>
        <taxon>Pseudanabaena</taxon>
        <taxon>Pseudanabaena yagii</taxon>
    </lineage>
</organism>
<proteinExistence type="predicted"/>
<evidence type="ECO:0000313" key="2">
    <source>
        <dbReference type="EMBL" id="NMF60480.1"/>
    </source>
</evidence>
<dbReference type="InterPro" id="IPR003959">
    <property type="entry name" value="ATPase_AAA_core"/>
</dbReference>
<comment type="caution">
    <text evidence="2">The sequence shown here is derived from an EMBL/GenBank/DDBJ whole genome shotgun (WGS) entry which is preliminary data.</text>
</comment>
<dbReference type="InterPro" id="IPR014555">
    <property type="entry name" value="RecF-like"/>
</dbReference>
<keyword evidence="3" id="KW-1185">Reference proteome</keyword>
<dbReference type="Proteomes" id="UP000738376">
    <property type="component" value="Unassembled WGS sequence"/>
</dbReference>
<gene>
    <name evidence="2" type="ORF">HC246_21225</name>
</gene>
<dbReference type="Gene3D" id="3.40.50.300">
    <property type="entry name" value="P-loop containing nucleotide triphosphate hydrolases"/>
    <property type="match status" value="1"/>
</dbReference>
<name>A0ABX1LZT3_9CYAN</name>
<dbReference type="InterPro" id="IPR027417">
    <property type="entry name" value="P-loop_NTPase"/>
</dbReference>
<dbReference type="EMBL" id="JAAVJL010000003">
    <property type="protein sequence ID" value="NMF60480.1"/>
    <property type="molecule type" value="Genomic_DNA"/>
</dbReference>
<dbReference type="Pfam" id="PF13304">
    <property type="entry name" value="AAA_21"/>
    <property type="match status" value="1"/>
</dbReference>
<accession>A0ABX1LZT3</accession>